<dbReference type="InParanoid" id="D8M7S2"/>
<dbReference type="RefSeq" id="XP_012898159.1">
    <property type="nucleotide sequence ID" value="XM_013042705.1"/>
</dbReference>
<name>D8M7S2_BLAHO</name>
<accession>D8M7S2</accession>
<dbReference type="OMA" id="CHEWNDQ"/>
<feature type="domain" description="Cyclin-like" evidence="2">
    <location>
        <begin position="21"/>
        <end position="108"/>
    </location>
</feature>
<dbReference type="SUPFAM" id="SSF47954">
    <property type="entry name" value="Cyclin-like"/>
    <property type="match status" value="1"/>
</dbReference>
<comment type="similarity">
    <text evidence="1">Belongs to the cyclin family.</text>
</comment>
<sequence>MEEAPPSSGEKELRKRESVLSYMQEITERFSLHSTTCFTAMNYFDRISHEFPSDVKSQGKVGLMCLLLASKYEEKEINTPPFSYFCEHSTSLFKDMKEMILYEQSIIKALRWDFGAITVAHYTELFESIGILFQGDSYRGNKIRDSTRRYVTEFLHFFLCLSVASPSFSTFSPSIQLVAIIAATRRAAGVR</sequence>
<evidence type="ECO:0000259" key="2">
    <source>
        <dbReference type="SMART" id="SM00385"/>
    </source>
</evidence>
<dbReference type="InterPro" id="IPR006671">
    <property type="entry name" value="Cyclin_N"/>
</dbReference>
<dbReference type="Gene3D" id="1.10.472.10">
    <property type="entry name" value="Cyclin-like"/>
    <property type="match status" value="2"/>
</dbReference>
<dbReference type="Pfam" id="PF00134">
    <property type="entry name" value="Cyclin_N"/>
    <property type="match status" value="1"/>
</dbReference>
<dbReference type="PANTHER" id="PTHR10177">
    <property type="entry name" value="CYCLINS"/>
    <property type="match status" value="1"/>
</dbReference>
<keyword evidence="1" id="KW-0195">Cyclin</keyword>
<dbReference type="GeneID" id="24922855"/>
<evidence type="ECO:0000313" key="4">
    <source>
        <dbReference type="Proteomes" id="UP000008312"/>
    </source>
</evidence>
<dbReference type="Proteomes" id="UP000008312">
    <property type="component" value="Unassembled WGS sequence"/>
</dbReference>
<dbReference type="InterPro" id="IPR013763">
    <property type="entry name" value="Cyclin-like_dom"/>
</dbReference>
<keyword evidence="4" id="KW-1185">Reference proteome</keyword>
<dbReference type="AlphaFoldDB" id="D8M7S2"/>
<evidence type="ECO:0000313" key="3">
    <source>
        <dbReference type="EMBL" id="CBK24111.2"/>
    </source>
</evidence>
<reference evidence="3" key="1">
    <citation type="submission" date="2010-02" db="EMBL/GenBank/DDBJ databases">
        <title>Sequencing and annotation of the Blastocystis hominis genome.</title>
        <authorList>
            <person name="Wincker P."/>
        </authorList>
    </citation>
    <scope>NUCLEOTIDE SEQUENCE</scope>
    <source>
        <strain evidence="3">Singapore isolate B</strain>
    </source>
</reference>
<protein>
    <recommendedName>
        <fullName evidence="2">Cyclin-like domain-containing protein</fullName>
    </recommendedName>
</protein>
<dbReference type="InterPro" id="IPR039361">
    <property type="entry name" value="Cyclin"/>
</dbReference>
<dbReference type="OrthoDB" id="5590282at2759"/>
<evidence type="ECO:0000256" key="1">
    <source>
        <dbReference type="RuleBase" id="RU000383"/>
    </source>
</evidence>
<proteinExistence type="inferred from homology"/>
<dbReference type="SMART" id="SM00385">
    <property type="entry name" value="CYCLIN"/>
    <property type="match status" value="1"/>
</dbReference>
<dbReference type="EMBL" id="FN668672">
    <property type="protein sequence ID" value="CBK24111.2"/>
    <property type="molecule type" value="Genomic_DNA"/>
</dbReference>
<organism evidence="3">
    <name type="scientific">Blastocystis hominis</name>
    <dbReference type="NCBI Taxonomy" id="12968"/>
    <lineage>
        <taxon>Eukaryota</taxon>
        <taxon>Sar</taxon>
        <taxon>Stramenopiles</taxon>
        <taxon>Bigyra</taxon>
        <taxon>Opalozoa</taxon>
        <taxon>Opalinata</taxon>
        <taxon>Blastocystidae</taxon>
        <taxon>Blastocystis</taxon>
    </lineage>
</organism>
<dbReference type="InterPro" id="IPR036915">
    <property type="entry name" value="Cyclin-like_sf"/>
</dbReference>
<gene>
    <name evidence="3" type="ORF">GSBLH_T00006731001</name>
</gene>